<dbReference type="OrthoDB" id="686202at2759"/>
<feature type="region of interest" description="Disordered" evidence="3">
    <location>
        <begin position="1"/>
        <end position="232"/>
    </location>
</feature>
<feature type="region of interest" description="Disordered" evidence="3">
    <location>
        <begin position="271"/>
        <end position="384"/>
    </location>
</feature>
<proteinExistence type="predicted"/>
<feature type="domain" description="WRC" evidence="4">
    <location>
        <begin position="233"/>
        <end position="277"/>
    </location>
</feature>
<dbReference type="KEGG" id="egu:105041899"/>
<feature type="compositionally biased region" description="Basic and acidic residues" evidence="3">
    <location>
        <begin position="169"/>
        <end position="184"/>
    </location>
</feature>
<dbReference type="AlphaFoldDB" id="A0A6I9QZX0"/>
<dbReference type="InParanoid" id="A0A6I9QZX0"/>
<comment type="caution">
    <text evidence="2">Lacks conserved residue(s) required for the propagation of feature annotation.</text>
</comment>
<dbReference type="InterPro" id="IPR014977">
    <property type="entry name" value="WRC_dom"/>
</dbReference>
<organism evidence="5 6">
    <name type="scientific">Elaeis guineensis var. tenera</name>
    <name type="common">Oil palm</name>
    <dbReference type="NCBI Taxonomy" id="51953"/>
    <lineage>
        <taxon>Eukaryota</taxon>
        <taxon>Viridiplantae</taxon>
        <taxon>Streptophyta</taxon>
        <taxon>Embryophyta</taxon>
        <taxon>Tracheophyta</taxon>
        <taxon>Spermatophyta</taxon>
        <taxon>Magnoliopsida</taxon>
        <taxon>Liliopsida</taxon>
        <taxon>Arecaceae</taxon>
        <taxon>Arecoideae</taxon>
        <taxon>Cocoseae</taxon>
        <taxon>Elaeidinae</taxon>
        <taxon>Elaeis</taxon>
    </lineage>
</organism>
<feature type="compositionally biased region" description="Basic and acidic residues" evidence="3">
    <location>
        <begin position="304"/>
        <end position="313"/>
    </location>
</feature>
<keyword evidence="1" id="KW-0539">Nucleus</keyword>
<dbReference type="GeneID" id="105041899"/>
<protein>
    <submittedName>
        <fullName evidence="6">Uncharacterized protein LOC105041899</fullName>
    </submittedName>
</protein>
<evidence type="ECO:0000256" key="2">
    <source>
        <dbReference type="PROSITE-ProRule" id="PRU01002"/>
    </source>
</evidence>
<gene>
    <name evidence="6" type="primary">LOC105041899</name>
</gene>
<evidence type="ECO:0000256" key="3">
    <source>
        <dbReference type="SAM" id="MobiDB-lite"/>
    </source>
</evidence>
<keyword evidence="5" id="KW-1185">Reference proteome</keyword>
<feature type="compositionally biased region" description="Basic and acidic residues" evidence="3">
    <location>
        <begin position="108"/>
        <end position="123"/>
    </location>
</feature>
<accession>A0A6I9QZX0</accession>
<dbReference type="PANTHER" id="PTHR34122">
    <property type="entry name" value="EXPRESSED PROTEIN-RELATED"/>
    <property type="match status" value="1"/>
</dbReference>
<reference evidence="6" key="1">
    <citation type="submission" date="2025-08" db="UniProtKB">
        <authorList>
            <consortium name="RefSeq"/>
        </authorList>
    </citation>
    <scope>IDENTIFICATION</scope>
</reference>
<evidence type="ECO:0000256" key="1">
    <source>
        <dbReference type="ARBA" id="ARBA00023242"/>
    </source>
</evidence>
<dbReference type="Proteomes" id="UP000504607">
    <property type="component" value="Chromosome 3"/>
</dbReference>
<dbReference type="RefSeq" id="XP_010917268.1">
    <property type="nucleotide sequence ID" value="XM_010918966.1"/>
</dbReference>
<dbReference type="Pfam" id="PF08879">
    <property type="entry name" value="WRC"/>
    <property type="match status" value="1"/>
</dbReference>
<evidence type="ECO:0000313" key="6">
    <source>
        <dbReference type="RefSeq" id="XP_010917268.1"/>
    </source>
</evidence>
<feature type="compositionally biased region" description="Polar residues" evidence="3">
    <location>
        <begin position="192"/>
        <end position="205"/>
    </location>
</feature>
<name>A0A6I9QZX0_ELAGV</name>
<dbReference type="PROSITE" id="PS51667">
    <property type="entry name" value="WRC"/>
    <property type="match status" value="1"/>
</dbReference>
<evidence type="ECO:0000259" key="4">
    <source>
        <dbReference type="PROSITE" id="PS51667"/>
    </source>
</evidence>
<evidence type="ECO:0000313" key="5">
    <source>
        <dbReference type="Proteomes" id="UP000504607"/>
    </source>
</evidence>
<feature type="compositionally biased region" description="Basic and acidic residues" evidence="3">
    <location>
        <begin position="33"/>
        <end position="56"/>
    </location>
</feature>
<feature type="compositionally biased region" description="Pro residues" evidence="3">
    <location>
        <begin position="358"/>
        <end position="370"/>
    </location>
</feature>
<sequence>MRIRRRPPLPSLSSPAPPLQTPDPSLFHPQPPHKGEATKEKGVGEEGEGEGLHQDGDLQIESHGWGMDPINGDPAPSGAGHPTTGRRQERSTPPFFASPHPTLNHGQVLKEVKKQEEMVDSSKRWNAQVNSDKRIGSSSSAPVSEESKLGETAFLPKKRRGGHDDDDNGDGRSQEKPVDKEKTAKPKARAKASSQVENNCTSANGGDTKGSDGVLVNGNIGSNGKKRRSPAVLMEGSRCSRVNGRGWRCSQQTLVGYSLCEHHLGKGRLRSMSSVRGQGSGNKPKKSTEGGGDGVLPLSFTTQEDEKNARDKQPLGGDNEAEDMEEKQEKKKRKKIGMVKARTISSLLDETNHSVPLTPSPSSAPPPPLEPASVQSHNRSETIV</sequence>
<dbReference type="PANTHER" id="PTHR34122:SF1">
    <property type="entry name" value="EXPRESSED PROTEIN"/>
    <property type="match status" value="1"/>
</dbReference>
<dbReference type="FunCoup" id="A0A6I9QZX0">
    <property type="interactions" value="31"/>
</dbReference>